<dbReference type="Gene3D" id="3.40.50.720">
    <property type="entry name" value="NAD(P)-binding Rossmann-like Domain"/>
    <property type="match status" value="1"/>
</dbReference>
<comment type="similarity">
    <text evidence="1">Belongs to the NAD(P)-dependent epimerase/dehydratase family.</text>
</comment>
<protein>
    <submittedName>
        <fullName evidence="3">NAD-dependent epimerase/dehydratase family protein</fullName>
    </submittedName>
</protein>
<dbReference type="EMBL" id="JACEOL010000036">
    <property type="protein sequence ID" value="MBA4602994.1"/>
    <property type="molecule type" value="Genomic_DNA"/>
</dbReference>
<dbReference type="Proteomes" id="UP000538292">
    <property type="component" value="Unassembled WGS sequence"/>
</dbReference>
<gene>
    <name evidence="3" type="ORF">H2C83_11840</name>
</gene>
<proteinExistence type="inferred from homology"/>
<dbReference type="SUPFAM" id="SSF51735">
    <property type="entry name" value="NAD(P)-binding Rossmann-fold domains"/>
    <property type="match status" value="1"/>
</dbReference>
<sequence>MKIIVTGGAGFIGSHIVDLLAERGDQVVVIDNLSSGKKEQVHPDARLVQMDITDPGLVDLFEKEKPEALIHQAAQIHVNTSVENPILDANINIVGSVNILEACRKTGVRKIVYASSAAVYGNPDYLPLDEKHPVAPLSGYGISKHTVEHYLEVYSRLYGLNYTVLRYANVYGLRQDPRGEGGVVSILVDKYLNREPFTVFGDGEQTRDYIYVEDVAKANLAALTAGDGEILNIGTGVRTSLNQVLELFDEIASYQNNKLTGPDRPGDIKHSYFDNQKACSTLNWQPEYTLKEGLSKTYEYYQNKYRKIDKKM</sequence>
<comment type="caution">
    <text evidence="3">The sequence shown here is derived from an EMBL/GenBank/DDBJ whole genome shotgun (WGS) entry which is preliminary data.</text>
</comment>
<dbReference type="Pfam" id="PF01370">
    <property type="entry name" value="Epimerase"/>
    <property type="match status" value="1"/>
</dbReference>
<evidence type="ECO:0000259" key="2">
    <source>
        <dbReference type="Pfam" id="PF01370"/>
    </source>
</evidence>
<evidence type="ECO:0000313" key="4">
    <source>
        <dbReference type="Proteomes" id="UP000538292"/>
    </source>
</evidence>
<organism evidence="3 4">
    <name type="scientific">Thermoactinomyces mirandus</name>
    <dbReference type="NCBI Taxonomy" id="2756294"/>
    <lineage>
        <taxon>Bacteria</taxon>
        <taxon>Bacillati</taxon>
        <taxon>Bacillota</taxon>
        <taxon>Bacilli</taxon>
        <taxon>Bacillales</taxon>
        <taxon>Thermoactinomycetaceae</taxon>
        <taxon>Thermoactinomyces</taxon>
    </lineage>
</organism>
<accession>A0A7W1XTK1</accession>
<dbReference type="RefSeq" id="WP_181741065.1">
    <property type="nucleotide sequence ID" value="NZ_JACEOL010000036.1"/>
</dbReference>
<keyword evidence="4" id="KW-1185">Reference proteome</keyword>
<reference evidence="3 4" key="1">
    <citation type="submission" date="2020-07" db="EMBL/GenBank/DDBJ databases">
        <title>Thermoactinomyces phylogeny.</title>
        <authorList>
            <person name="Dunlap C."/>
        </authorList>
    </citation>
    <scope>NUCLEOTIDE SEQUENCE [LARGE SCALE GENOMIC DNA]</scope>
    <source>
        <strain evidence="3 4">AMNI-1</strain>
    </source>
</reference>
<dbReference type="PANTHER" id="PTHR43000">
    <property type="entry name" value="DTDP-D-GLUCOSE 4,6-DEHYDRATASE-RELATED"/>
    <property type="match status" value="1"/>
</dbReference>
<dbReference type="AlphaFoldDB" id="A0A7W1XTK1"/>
<dbReference type="InterPro" id="IPR001509">
    <property type="entry name" value="Epimerase_deHydtase"/>
</dbReference>
<dbReference type="InterPro" id="IPR036291">
    <property type="entry name" value="NAD(P)-bd_dom_sf"/>
</dbReference>
<evidence type="ECO:0000313" key="3">
    <source>
        <dbReference type="EMBL" id="MBA4602994.1"/>
    </source>
</evidence>
<feature type="domain" description="NAD-dependent epimerase/dehydratase" evidence="2">
    <location>
        <begin position="3"/>
        <end position="234"/>
    </location>
</feature>
<name>A0A7W1XTK1_9BACL</name>
<evidence type="ECO:0000256" key="1">
    <source>
        <dbReference type="ARBA" id="ARBA00007637"/>
    </source>
</evidence>